<gene>
    <name evidence="6" type="ORF">KFE25_009639</name>
</gene>
<dbReference type="InterPro" id="IPR003769">
    <property type="entry name" value="ClpS_core"/>
</dbReference>
<comment type="similarity">
    <text evidence="1">Belongs to the peptidase S1C family.</text>
</comment>
<feature type="signal peptide" evidence="4">
    <location>
        <begin position="1"/>
        <end position="18"/>
    </location>
</feature>
<dbReference type="Gene3D" id="3.30.1390.10">
    <property type="match status" value="1"/>
</dbReference>
<evidence type="ECO:0000256" key="3">
    <source>
        <dbReference type="ARBA" id="ARBA00022801"/>
    </source>
</evidence>
<dbReference type="SUPFAM" id="SSF50494">
    <property type="entry name" value="Trypsin-like serine proteases"/>
    <property type="match status" value="1"/>
</dbReference>
<keyword evidence="3" id="KW-0378">Hydrolase</keyword>
<keyword evidence="7" id="KW-1185">Reference proteome</keyword>
<dbReference type="EMBL" id="JAGTXO010000001">
    <property type="protein sequence ID" value="KAG8471218.1"/>
    <property type="molecule type" value="Genomic_DNA"/>
</dbReference>
<evidence type="ECO:0000256" key="1">
    <source>
        <dbReference type="ARBA" id="ARBA00010541"/>
    </source>
</evidence>
<evidence type="ECO:0000313" key="6">
    <source>
        <dbReference type="EMBL" id="KAG8471218.1"/>
    </source>
</evidence>
<dbReference type="OrthoDB" id="206959at2759"/>
<dbReference type="InterPro" id="IPR014719">
    <property type="entry name" value="Ribosomal_bL12_C/ClpS-like"/>
</dbReference>
<proteinExistence type="inferred from homology"/>
<dbReference type="PANTHER" id="PTHR43343">
    <property type="entry name" value="PEPTIDASE S12"/>
    <property type="match status" value="1"/>
</dbReference>
<comment type="caution">
    <text evidence="6">The sequence shown here is derived from an EMBL/GenBank/DDBJ whole genome shotgun (WGS) entry which is preliminary data.</text>
</comment>
<dbReference type="GO" id="GO:0030163">
    <property type="term" value="P:protein catabolic process"/>
    <property type="evidence" value="ECO:0007669"/>
    <property type="project" value="InterPro"/>
</dbReference>
<evidence type="ECO:0000256" key="4">
    <source>
        <dbReference type="SAM" id="SignalP"/>
    </source>
</evidence>
<sequence length="382" mass="39513">MRAAWLLVLAAARPLVSSIGRSALVRTRARAWARFAEPRARAALSAPQVSPVQASIHAAAPSVALVLPRGVRNATLQGTAFRVLREDFVSGPPLPADEHCCWLITAAHVAAPGCTLSVQFPSQRAAVRAQLVGRATQVDVALIRVEASDLPAALWPPPLRLSAQLATVGESVIGLGYPGGVFGPAASLGIVCAHAPALELNASTPLLTQPLPAVAYDARDAVKPTFVVTDAALAGGMSGGPLINMCGEVCGINVLVRPELRALGNYALAAPRATEAVRALILAPAADAAAGAPPASWRVFLYNDRMNSKAAVSKILADAGLPSDEAERVMSEAHSRGRAVVRTFAPPRGAESAAELCERLRAADLLVEAERVAVEPEVAAAA</sequence>
<name>A0A8J6CKL3_DIALT</name>
<dbReference type="GO" id="GO:0004252">
    <property type="term" value="F:serine-type endopeptidase activity"/>
    <property type="evidence" value="ECO:0007669"/>
    <property type="project" value="InterPro"/>
</dbReference>
<accession>A0A8J6CKL3</accession>
<dbReference type="InterPro" id="IPR001940">
    <property type="entry name" value="Peptidase_S1C"/>
</dbReference>
<dbReference type="PRINTS" id="PR00834">
    <property type="entry name" value="PROTEASES2C"/>
</dbReference>
<feature type="domain" description="Adaptor protein ClpS core" evidence="5">
    <location>
        <begin position="293"/>
        <end position="358"/>
    </location>
</feature>
<dbReference type="Pfam" id="PF13365">
    <property type="entry name" value="Trypsin_2"/>
    <property type="match status" value="1"/>
</dbReference>
<dbReference type="Gene3D" id="2.40.10.10">
    <property type="entry name" value="Trypsin-like serine proteases"/>
    <property type="match status" value="2"/>
</dbReference>
<dbReference type="Proteomes" id="UP000751190">
    <property type="component" value="Unassembled WGS sequence"/>
</dbReference>
<evidence type="ECO:0000256" key="2">
    <source>
        <dbReference type="ARBA" id="ARBA00022670"/>
    </source>
</evidence>
<feature type="chain" id="PRO_5035197896" description="Adaptor protein ClpS core domain-containing protein" evidence="4">
    <location>
        <begin position="19"/>
        <end position="382"/>
    </location>
</feature>
<dbReference type="SUPFAM" id="SSF54736">
    <property type="entry name" value="ClpS-like"/>
    <property type="match status" value="1"/>
</dbReference>
<evidence type="ECO:0000313" key="7">
    <source>
        <dbReference type="Proteomes" id="UP000751190"/>
    </source>
</evidence>
<dbReference type="OMA" id="IDERTRY"/>
<dbReference type="InterPro" id="IPR043504">
    <property type="entry name" value="Peptidase_S1_PA_chymotrypsin"/>
</dbReference>
<organism evidence="6 7">
    <name type="scientific">Diacronema lutheri</name>
    <name type="common">Unicellular marine alga</name>
    <name type="synonym">Monochrysis lutheri</name>
    <dbReference type="NCBI Taxonomy" id="2081491"/>
    <lineage>
        <taxon>Eukaryota</taxon>
        <taxon>Haptista</taxon>
        <taxon>Haptophyta</taxon>
        <taxon>Pavlovophyceae</taxon>
        <taxon>Pavlovales</taxon>
        <taxon>Pavlovaceae</taxon>
        <taxon>Diacronema</taxon>
    </lineage>
</organism>
<keyword evidence="2" id="KW-0645">Protease</keyword>
<dbReference type="GO" id="GO:0006508">
    <property type="term" value="P:proteolysis"/>
    <property type="evidence" value="ECO:0007669"/>
    <property type="project" value="UniProtKB-KW"/>
</dbReference>
<dbReference type="InterPro" id="IPR051201">
    <property type="entry name" value="Chloro_Bact_Ser_Proteases"/>
</dbReference>
<keyword evidence="4" id="KW-0732">Signal</keyword>
<evidence type="ECO:0000259" key="5">
    <source>
        <dbReference type="Pfam" id="PF02617"/>
    </source>
</evidence>
<protein>
    <recommendedName>
        <fullName evidence="5">Adaptor protein ClpS core domain-containing protein</fullName>
    </recommendedName>
</protein>
<reference evidence="6" key="1">
    <citation type="submission" date="2021-05" db="EMBL/GenBank/DDBJ databases">
        <title>The genome of the haptophyte Pavlova lutheri (Diacronema luteri, Pavlovales) - a model for lipid biosynthesis in eukaryotic algae.</title>
        <authorList>
            <person name="Hulatt C.J."/>
            <person name="Posewitz M.C."/>
        </authorList>
    </citation>
    <scope>NUCLEOTIDE SEQUENCE</scope>
    <source>
        <strain evidence="6">NIVA-4/92</strain>
    </source>
</reference>
<dbReference type="AlphaFoldDB" id="A0A8J6CKL3"/>
<dbReference type="PANTHER" id="PTHR43343:SF3">
    <property type="entry name" value="PROTEASE DO-LIKE 8, CHLOROPLASTIC"/>
    <property type="match status" value="1"/>
</dbReference>
<dbReference type="InterPro" id="IPR009003">
    <property type="entry name" value="Peptidase_S1_PA"/>
</dbReference>
<dbReference type="Pfam" id="PF02617">
    <property type="entry name" value="ClpS"/>
    <property type="match status" value="1"/>
</dbReference>